<evidence type="ECO:0008006" key="3">
    <source>
        <dbReference type="Google" id="ProtNLM"/>
    </source>
</evidence>
<sequence length="165" mass="16990">MSAVERCPRSSGRGRAATVSTIAATFAVAGWSCAPTAVADPHQALAEVINSARTAAPCGALNYNPKAELAADIVNRSTRDYLNHTAENVPADKPEPTAIAKDVGITGTKVISLQGAGKVEGDAIRGVLIEGYKALPDCAYTDYGVSMLNDPESGYSLAVVVMVGP</sequence>
<reference evidence="1 2" key="1">
    <citation type="journal article" date="2019" name="Emerg. Microbes Infect.">
        <title>Comprehensive subspecies identification of 175 nontuberculous mycobacteria species based on 7547 genomic profiles.</title>
        <authorList>
            <person name="Matsumoto Y."/>
            <person name="Kinjo T."/>
            <person name="Motooka D."/>
            <person name="Nabeya D."/>
            <person name="Jung N."/>
            <person name="Uechi K."/>
            <person name="Horii T."/>
            <person name="Iida T."/>
            <person name="Fujita J."/>
            <person name="Nakamura S."/>
        </authorList>
    </citation>
    <scope>NUCLEOTIDE SEQUENCE [LARGE SCALE GENOMIC DNA]</scope>
    <source>
        <strain evidence="1 2">JCM 6375</strain>
    </source>
</reference>
<protein>
    <recommendedName>
        <fullName evidence="3">CAP domain-containing protein</fullName>
    </recommendedName>
</protein>
<gene>
    <name evidence="1" type="ORF">MMOR_05650</name>
</gene>
<dbReference type="Proteomes" id="UP000466681">
    <property type="component" value="Chromosome"/>
</dbReference>
<evidence type="ECO:0000313" key="2">
    <source>
        <dbReference type="Proteomes" id="UP000466681"/>
    </source>
</evidence>
<organism evidence="1 2">
    <name type="scientific">Mycolicibacterium moriokaense</name>
    <dbReference type="NCBI Taxonomy" id="39691"/>
    <lineage>
        <taxon>Bacteria</taxon>
        <taxon>Bacillati</taxon>
        <taxon>Actinomycetota</taxon>
        <taxon>Actinomycetes</taxon>
        <taxon>Mycobacteriales</taxon>
        <taxon>Mycobacteriaceae</taxon>
        <taxon>Mycolicibacterium</taxon>
    </lineage>
</organism>
<dbReference type="AlphaFoldDB" id="A0AAD1M4T1"/>
<dbReference type="EMBL" id="AP022560">
    <property type="protein sequence ID" value="BBW99628.1"/>
    <property type="molecule type" value="Genomic_DNA"/>
</dbReference>
<proteinExistence type="predicted"/>
<keyword evidence="2" id="KW-1185">Reference proteome</keyword>
<accession>A0AAD1M4T1</accession>
<evidence type="ECO:0000313" key="1">
    <source>
        <dbReference type="EMBL" id="BBW99628.1"/>
    </source>
</evidence>
<dbReference type="RefSeq" id="WP_234810209.1">
    <property type="nucleotide sequence ID" value="NZ_AP022560.1"/>
</dbReference>
<dbReference type="KEGG" id="mmor:MMOR_05650"/>
<name>A0AAD1M4T1_9MYCO</name>